<feature type="compositionally biased region" description="Low complexity" evidence="1">
    <location>
        <begin position="38"/>
        <end position="48"/>
    </location>
</feature>
<reference evidence="2 3" key="1">
    <citation type="journal article" date="2020" name="Microb. Genom.">
        <title>Genetic diversity of clinical and environmental Mucorales isolates obtained from an investigation of mucormycosis cases among solid organ transplant recipients.</title>
        <authorList>
            <person name="Nguyen M.H."/>
            <person name="Kaul D."/>
            <person name="Muto C."/>
            <person name="Cheng S.J."/>
            <person name="Richter R.A."/>
            <person name="Bruno V.M."/>
            <person name="Liu G."/>
            <person name="Beyhan S."/>
            <person name="Sundermann A.J."/>
            <person name="Mounaud S."/>
            <person name="Pasculle A.W."/>
            <person name="Nierman W.C."/>
            <person name="Driscoll E."/>
            <person name="Cumbie R."/>
            <person name="Clancy C.J."/>
            <person name="Dupont C.L."/>
        </authorList>
    </citation>
    <scope>NUCLEOTIDE SEQUENCE [LARGE SCALE GENOMIC DNA]</scope>
    <source>
        <strain evidence="2 3">GL24</strain>
    </source>
</reference>
<sequence>MLDSTVRTARARPAHVVSARPADGWGNTGKSRQTAGNTRPARTPARRVAATAARSLPCRWPGLRRPRPACPSPPCRCW</sequence>
<protein>
    <submittedName>
        <fullName evidence="2">Uncharacterized protein</fullName>
    </submittedName>
</protein>
<comment type="caution">
    <text evidence="2">The sequence shown here is derived from an EMBL/GenBank/DDBJ whole genome shotgun (WGS) entry which is preliminary data.</text>
</comment>
<keyword evidence="3" id="KW-1185">Reference proteome</keyword>
<gene>
    <name evidence="2" type="ORF">G6F50_018671</name>
</gene>
<feature type="compositionally biased region" description="Polar residues" evidence="1">
    <location>
        <begin position="28"/>
        <end position="37"/>
    </location>
</feature>
<name>A0A9P6XLX6_9FUNG</name>
<dbReference type="AlphaFoldDB" id="A0A9P6XLX6"/>
<proteinExistence type="predicted"/>
<evidence type="ECO:0000313" key="2">
    <source>
        <dbReference type="EMBL" id="KAG1522670.1"/>
    </source>
</evidence>
<dbReference type="EMBL" id="JAANIU010022566">
    <property type="protein sequence ID" value="KAG1522670.1"/>
    <property type="molecule type" value="Genomic_DNA"/>
</dbReference>
<organism evidence="2 3">
    <name type="scientific">Rhizopus delemar</name>
    <dbReference type="NCBI Taxonomy" id="936053"/>
    <lineage>
        <taxon>Eukaryota</taxon>
        <taxon>Fungi</taxon>
        <taxon>Fungi incertae sedis</taxon>
        <taxon>Mucoromycota</taxon>
        <taxon>Mucoromycotina</taxon>
        <taxon>Mucoromycetes</taxon>
        <taxon>Mucorales</taxon>
        <taxon>Mucorineae</taxon>
        <taxon>Rhizopodaceae</taxon>
        <taxon>Rhizopus</taxon>
    </lineage>
</organism>
<dbReference type="Proteomes" id="UP000740926">
    <property type="component" value="Unassembled WGS sequence"/>
</dbReference>
<feature type="region of interest" description="Disordered" evidence="1">
    <location>
        <begin position="1"/>
        <end position="48"/>
    </location>
</feature>
<evidence type="ECO:0000313" key="3">
    <source>
        <dbReference type="Proteomes" id="UP000740926"/>
    </source>
</evidence>
<evidence type="ECO:0000256" key="1">
    <source>
        <dbReference type="SAM" id="MobiDB-lite"/>
    </source>
</evidence>
<accession>A0A9P6XLX6</accession>